<comment type="caution">
    <text evidence="1">The sequence shown here is derived from an EMBL/GenBank/DDBJ whole genome shotgun (WGS) entry which is preliminary data.</text>
</comment>
<dbReference type="Proteomes" id="UP000185728">
    <property type="component" value="Unassembled WGS sequence"/>
</dbReference>
<gene>
    <name evidence="1" type="ORF">SAMN05421766_104594</name>
</gene>
<dbReference type="RefSeq" id="WP_076456073.1">
    <property type="nucleotide sequence ID" value="NZ_FTOB01000004.1"/>
</dbReference>
<dbReference type="EMBL" id="FTOB01000004">
    <property type="protein sequence ID" value="SIS88134.1"/>
    <property type="molecule type" value="Genomic_DNA"/>
</dbReference>
<evidence type="ECO:0000313" key="2">
    <source>
        <dbReference type="Proteomes" id="UP000185728"/>
    </source>
</evidence>
<name>A0ABY1KWZ0_9FLAO</name>
<keyword evidence="2" id="KW-1185">Reference proteome</keyword>
<reference evidence="1 2" key="1">
    <citation type="submission" date="2017-01" db="EMBL/GenBank/DDBJ databases">
        <authorList>
            <person name="Varghese N."/>
            <person name="Submissions S."/>
        </authorList>
    </citation>
    <scope>NUCLEOTIDE SEQUENCE [LARGE SCALE GENOMIC DNA]</scope>
    <source>
        <strain evidence="1 2">DSM 2061</strain>
    </source>
</reference>
<proteinExistence type="predicted"/>
<accession>A0ABY1KWZ0</accession>
<dbReference type="Pfam" id="PF16267">
    <property type="entry name" value="DUF4920"/>
    <property type="match status" value="1"/>
</dbReference>
<organism evidence="1 2">
    <name type="scientific">Zobellia uliginosa</name>
    <dbReference type="NCBI Taxonomy" id="143224"/>
    <lineage>
        <taxon>Bacteria</taxon>
        <taxon>Pseudomonadati</taxon>
        <taxon>Bacteroidota</taxon>
        <taxon>Flavobacteriia</taxon>
        <taxon>Flavobacteriales</taxon>
        <taxon>Flavobacteriaceae</taxon>
        <taxon>Zobellia</taxon>
    </lineage>
</organism>
<dbReference type="InterPro" id="IPR032577">
    <property type="entry name" value="DUF4920"/>
</dbReference>
<sequence>MRVFNILLAVFTLVFACKDQEREKAVSGNGDYIVIGKRLEPNDLLSSTEMTRKFQELKGNDTLRAKFKATVADVCKVKGCWMKLALEDGKETMVRFKDYAFFMPKDIQGKEVAVNGYAFVETMSVEDQKHYAKDAGMSKEEIEKITEPKKIYSFEADGVLVEKH</sequence>
<dbReference type="PROSITE" id="PS51257">
    <property type="entry name" value="PROKAR_LIPOPROTEIN"/>
    <property type="match status" value="1"/>
</dbReference>
<evidence type="ECO:0008006" key="3">
    <source>
        <dbReference type="Google" id="ProtNLM"/>
    </source>
</evidence>
<evidence type="ECO:0000313" key="1">
    <source>
        <dbReference type="EMBL" id="SIS88134.1"/>
    </source>
</evidence>
<protein>
    <recommendedName>
        <fullName evidence="3">DUF4920 domain-containing protein</fullName>
    </recommendedName>
</protein>